<dbReference type="Pfam" id="PF12642">
    <property type="entry name" value="TpcC"/>
    <property type="match status" value="1"/>
</dbReference>
<evidence type="ECO:0000313" key="1">
    <source>
        <dbReference type="EMBL" id="MCW0953112.1"/>
    </source>
</evidence>
<name>A0ABT3E3Z0_9LACO</name>
<keyword evidence="2" id="KW-1185">Reference proteome</keyword>
<reference evidence="1 2" key="1">
    <citation type="submission" date="2022-10" db="EMBL/GenBank/DDBJ databases">
        <title>Weissella fermenti sp. nov., isolated from fermented cabbage.</title>
        <authorList>
            <person name="Lee J.K."/>
            <person name="Baek J.H."/>
            <person name="Choi D.G."/>
            <person name="Kim J.M."/>
            <person name="Jeon C.O."/>
        </authorList>
    </citation>
    <scope>NUCLEOTIDE SEQUENCE [LARGE SCALE GENOMIC DNA]</scope>
    <source>
        <strain evidence="1 2">KACC 18534</strain>
    </source>
</reference>
<dbReference type="CDD" id="cd16386">
    <property type="entry name" value="TcpC_N"/>
    <property type="match status" value="1"/>
</dbReference>
<proteinExistence type="predicted"/>
<protein>
    <submittedName>
        <fullName evidence="1">Conjugal transfer protein</fullName>
    </submittedName>
</protein>
<accession>A0ABT3E3Z0</accession>
<dbReference type="InterPro" id="IPR024735">
    <property type="entry name" value="TcpC"/>
</dbReference>
<gene>
    <name evidence="1" type="ORF">OIT44_03365</name>
</gene>
<dbReference type="Gene3D" id="3.10.450.540">
    <property type="match status" value="1"/>
</dbReference>
<evidence type="ECO:0000313" key="2">
    <source>
        <dbReference type="Proteomes" id="UP001526225"/>
    </source>
</evidence>
<comment type="caution">
    <text evidence="1">The sequence shown here is derived from an EMBL/GenBank/DDBJ whole genome shotgun (WGS) entry which is preliminary data.</text>
</comment>
<dbReference type="CDD" id="cd16428">
    <property type="entry name" value="TcpC_C"/>
    <property type="match status" value="1"/>
</dbReference>
<dbReference type="Proteomes" id="UP001526225">
    <property type="component" value="Unassembled WGS sequence"/>
</dbReference>
<dbReference type="RefSeq" id="WP_213409535.1">
    <property type="nucleotide sequence ID" value="NZ_CP074441.1"/>
</dbReference>
<dbReference type="EMBL" id="JAOZFE010000003">
    <property type="protein sequence ID" value="MCW0953112.1"/>
    <property type="molecule type" value="Genomic_DNA"/>
</dbReference>
<dbReference type="InterPro" id="IPR035628">
    <property type="entry name" value="TcpC_C"/>
</dbReference>
<organism evidence="1 2">
    <name type="scientific">Weissella ceti</name>
    <dbReference type="NCBI Taxonomy" id="759620"/>
    <lineage>
        <taxon>Bacteria</taxon>
        <taxon>Bacillati</taxon>
        <taxon>Bacillota</taxon>
        <taxon>Bacilli</taxon>
        <taxon>Lactobacillales</taxon>
        <taxon>Lactobacillaceae</taxon>
        <taxon>Weissella</taxon>
    </lineage>
</organism>
<sequence>MSIIKIFGFKKIEKLKAKRLPKTRKISVKRTRWIMGTLIGLLVISGPLAFLKVSNVTEQNRHLRSQQKSYEDKLDKAQTGLLAYNPSLGRYLNEFLSVFETRTGETGDYQKWLDSLKPYFATDLDVSKLSVMDNWKAQSLESSELVALYVENDAKIAQMKVSVKTTTGTKEVESGKGKHKKKSKVDVHETQTLFLNIPYAEKNNRYTVVAFPFMTTEQSTVGHIADSLVRNTNEQSDLESADVDSVNTFTTKFLEKYVSSPTKEMEFVMNNPVGLNGAYKVKAVTDTQTSGKPSEPRVSGVVQLEDTTTGAIHAEQFDLSLKKQDGTYFVVKFTH</sequence>